<evidence type="ECO:0000313" key="9">
    <source>
        <dbReference type="Proteomes" id="UP001256827"/>
    </source>
</evidence>
<sequence length="155" mass="17627">METRSDEHYASADATPGYRFAGFWIRVVASLLDSLFLVGVSMLLFNPLRRAWGVWGAYFSIVDLAEVAFDLLYFILLTWWTGQTLGKIITGIRVVNARHSRKNLSAGQVILREVIGKALSSLLFGIGYMWAGWNARKQGWHDLLAKTYVIREERD</sequence>
<dbReference type="Proteomes" id="UP001256827">
    <property type="component" value="Chromosome"/>
</dbReference>
<feature type="transmembrane region" description="Helical" evidence="6">
    <location>
        <begin position="114"/>
        <end position="133"/>
    </location>
</feature>
<evidence type="ECO:0000313" key="8">
    <source>
        <dbReference type="EMBL" id="WNC14049.1"/>
    </source>
</evidence>
<evidence type="ECO:0000256" key="3">
    <source>
        <dbReference type="ARBA" id="ARBA00022692"/>
    </source>
</evidence>
<feature type="transmembrane region" description="Helical" evidence="6">
    <location>
        <begin position="23"/>
        <end position="45"/>
    </location>
</feature>
<keyword evidence="9" id="KW-1185">Reference proteome</keyword>
<evidence type="ECO:0000256" key="6">
    <source>
        <dbReference type="SAM" id="Phobius"/>
    </source>
</evidence>
<protein>
    <submittedName>
        <fullName evidence="8">RDD family protein</fullName>
    </submittedName>
</protein>
<keyword evidence="2" id="KW-1003">Cell membrane</keyword>
<dbReference type="EMBL" id="CP134050">
    <property type="protein sequence ID" value="WNC14049.1"/>
    <property type="molecule type" value="Genomic_DNA"/>
</dbReference>
<dbReference type="InterPro" id="IPR051791">
    <property type="entry name" value="Pra-immunoreactive"/>
</dbReference>
<evidence type="ECO:0000256" key="1">
    <source>
        <dbReference type="ARBA" id="ARBA00004651"/>
    </source>
</evidence>
<comment type="subcellular location">
    <subcellularLocation>
        <location evidence="1">Cell membrane</location>
        <topology evidence="1">Multi-pass membrane protein</topology>
    </subcellularLocation>
</comment>
<evidence type="ECO:0000259" key="7">
    <source>
        <dbReference type="Pfam" id="PF06271"/>
    </source>
</evidence>
<evidence type="ECO:0000256" key="5">
    <source>
        <dbReference type="ARBA" id="ARBA00023136"/>
    </source>
</evidence>
<dbReference type="RefSeq" id="WP_310765921.1">
    <property type="nucleotide sequence ID" value="NZ_CP134050.1"/>
</dbReference>
<feature type="domain" description="RDD" evidence="7">
    <location>
        <begin position="21"/>
        <end position="146"/>
    </location>
</feature>
<dbReference type="Pfam" id="PF06271">
    <property type="entry name" value="RDD"/>
    <property type="match status" value="1"/>
</dbReference>
<proteinExistence type="predicted"/>
<name>A0ABY9T1S8_BREBE</name>
<evidence type="ECO:0000256" key="4">
    <source>
        <dbReference type="ARBA" id="ARBA00022989"/>
    </source>
</evidence>
<evidence type="ECO:0000256" key="2">
    <source>
        <dbReference type="ARBA" id="ARBA00022475"/>
    </source>
</evidence>
<dbReference type="InterPro" id="IPR010432">
    <property type="entry name" value="RDD"/>
</dbReference>
<feature type="transmembrane region" description="Helical" evidence="6">
    <location>
        <begin position="57"/>
        <end position="80"/>
    </location>
</feature>
<reference evidence="8 9" key="1">
    <citation type="submission" date="2023-09" db="EMBL/GenBank/DDBJ databases">
        <title>Complete Genome and Methylome dissection of Bacillus brevis NEB573 original source of BbsI restriction endonuclease.</title>
        <authorList>
            <person name="Fomenkov A."/>
            <person name="Roberts R.D."/>
        </authorList>
    </citation>
    <scope>NUCLEOTIDE SEQUENCE [LARGE SCALE GENOMIC DNA]</scope>
    <source>
        <strain evidence="8 9">NEB573</strain>
    </source>
</reference>
<accession>A0ABY9T1S8</accession>
<organism evidence="8 9">
    <name type="scientific">Brevibacillus brevis</name>
    <name type="common">Bacillus brevis</name>
    <dbReference type="NCBI Taxonomy" id="1393"/>
    <lineage>
        <taxon>Bacteria</taxon>
        <taxon>Bacillati</taxon>
        <taxon>Bacillota</taxon>
        <taxon>Bacilli</taxon>
        <taxon>Bacillales</taxon>
        <taxon>Paenibacillaceae</taxon>
        <taxon>Brevibacillus</taxon>
    </lineage>
</organism>
<dbReference type="PANTHER" id="PTHR36115:SF9">
    <property type="entry name" value="LMO1584 PROTEIN"/>
    <property type="match status" value="1"/>
</dbReference>
<keyword evidence="4 6" id="KW-1133">Transmembrane helix</keyword>
<gene>
    <name evidence="8" type="ORF">RGB73_25770</name>
</gene>
<keyword evidence="3 6" id="KW-0812">Transmembrane</keyword>
<keyword evidence="5 6" id="KW-0472">Membrane</keyword>
<dbReference type="PANTHER" id="PTHR36115">
    <property type="entry name" value="PROLINE-RICH ANTIGEN HOMOLOG-RELATED"/>
    <property type="match status" value="1"/>
</dbReference>